<dbReference type="GO" id="GO:0003677">
    <property type="term" value="F:DNA binding"/>
    <property type="evidence" value="ECO:0007669"/>
    <property type="project" value="TreeGrafter"/>
</dbReference>
<proteinExistence type="predicted"/>
<protein>
    <submittedName>
        <fullName evidence="2">Tigger transposable element-derived protein 1</fullName>
    </submittedName>
</protein>
<dbReference type="PANTHER" id="PTHR19303">
    <property type="entry name" value="TRANSPOSON"/>
    <property type="match status" value="1"/>
</dbReference>
<evidence type="ECO:0000259" key="1">
    <source>
        <dbReference type="Pfam" id="PF03184"/>
    </source>
</evidence>
<reference evidence="2" key="1">
    <citation type="submission" date="2020-07" db="EMBL/GenBank/DDBJ databases">
        <title>Multicomponent nature underlies the extraordinary mechanical properties of spider dragline silk.</title>
        <authorList>
            <person name="Kono N."/>
            <person name="Nakamura H."/>
            <person name="Mori M."/>
            <person name="Yoshida Y."/>
            <person name="Ohtoshi R."/>
            <person name="Malay A.D."/>
            <person name="Moran D.A.P."/>
            <person name="Tomita M."/>
            <person name="Numata K."/>
            <person name="Arakawa K."/>
        </authorList>
    </citation>
    <scope>NUCLEOTIDE SEQUENCE</scope>
</reference>
<name>A0A8X6IS45_TRICU</name>
<dbReference type="GO" id="GO:0005634">
    <property type="term" value="C:nucleus"/>
    <property type="evidence" value="ECO:0007669"/>
    <property type="project" value="TreeGrafter"/>
</dbReference>
<dbReference type="Proteomes" id="UP000887116">
    <property type="component" value="Unassembled WGS sequence"/>
</dbReference>
<dbReference type="AlphaFoldDB" id="A0A8X6IS45"/>
<dbReference type="InterPro" id="IPR004875">
    <property type="entry name" value="DDE_SF_endonuclease_dom"/>
</dbReference>
<accession>A0A8X6IS45</accession>
<dbReference type="EMBL" id="BMAO01016640">
    <property type="protein sequence ID" value="GFR10065.1"/>
    <property type="molecule type" value="Genomic_DNA"/>
</dbReference>
<sequence>MPEKTFIAKHRKSVPGHKTAKDRITILFCSNTSGDYIMKPLVINKSKQPCSFKGININNLSVYWNANKKAWVTATLFTDWFNNRFVPDVKKYLLQKGLPFKVLLLLDNAPGHPKYLQYENVEIVFLPKNTTSILQPLDQGIISTFKALYIKRAFRYILDQLENDRSLSVIDAWKKFTILDCVKHVGMAYAEIKKSTLHACWKAVWPDVVESANPRIPLEQEYSQIIELAHSLGGEGFEDLSEADIIEIMADKEICEDELIDMVNITSENESDNETVADGYAHNPFTAKVVREGLELGRKLVNYFQQNDPHLDRALRLQ</sequence>
<dbReference type="Pfam" id="PF03184">
    <property type="entry name" value="DDE_1"/>
    <property type="match status" value="1"/>
</dbReference>
<dbReference type="PANTHER" id="PTHR19303:SF73">
    <property type="entry name" value="PROTEIN PDC2"/>
    <property type="match status" value="1"/>
</dbReference>
<feature type="domain" description="DDE-1" evidence="1">
    <location>
        <begin position="21"/>
        <end position="201"/>
    </location>
</feature>
<comment type="caution">
    <text evidence="2">The sequence shown here is derived from an EMBL/GenBank/DDBJ whole genome shotgun (WGS) entry which is preliminary data.</text>
</comment>
<dbReference type="InterPro" id="IPR050863">
    <property type="entry name" value="CenT-Element_Derived"/>
</dbReference>
<keyword evidence="3" id="KW-1185">Reference proteome</keyword>
<evidence type="ECO:0000313" key="3">
    <source>
        <dbReference type="Proteomes" id="UP000887116"/>
    </source>
</evidence>
<dbReference type="OrthoDB" id="6425361at2759"/>
<gene>
    <name evidence="2" type="primary">TIGD1</name>
    <name evidence="2" type="ORF">TNCT_577951</name>
</gene>
<organism evidence="2 3">
    <name type="scientific">Trichonephila clavata</name>
    <name type="common">Joro spider</name>
    <name type="synonym">Nephila clavata</name>
    <dbReference type="NCBI Taxonomy" id="2740835"/>
    <lineage>
        <taxon>Eukaryota</taxon>
        <taxon>Metazoa</taxon>
        <taxon>Ecdysozoa</taxon>
        <taxon>Arthropoda</taxon>
        <taxon>Chelicerata</taxon>
        <taxon>Arachnida</taxon>
        <taxon>Araneae</taxon>
        <taxon>Araneomorphae</taxon>
        <taxon>Entelegynae</taxon>
        <taxon>Araneoidea</taxon>
        <taxon>Nephilidae</taxon>
        <taxon>Trichonephila</taxon>
    </lineage>
</organism>
<evidence type="ECO:0000313" key="2">
    <source>
        <dbReference type="EMBL" id="GFR10065.1"/>
    </source>
</evidence>